<feature type="non-terminal residue" evidence="4">
    <location>
        <position position="502"/>
    </location>
</feature>
<dbReference type="PANTHER" id="PTHR46652:SF3">
    <property type="entry name" value="LEUCINE-RICH REPEAT-CONTAINING PROTEIN 9"/>
    <property type="match status" value="1"/>
</dbReference>
<dbReference type="SUPFAM" id="SSF52047">
    <property type="entry name" value="RNI-like"/>
    <property type="match status" value="1"/>
</dbReference>
<accession>U3LNG6</accession>
<protein>
    <recommendedName>
        <fullName evidence="5">Protein phosphatase 1 regulatory subunit 7</fullName>
    </recommendedName>
</protein>
<dbReference type="AlphaFoldDB" id="U3LNG6"/>
<feature type="compositionally biased region" description="Polar residues" evidence="3">
    <location>
        <begin position="46"/>
        <end position="62"/>
    </location>
</feature>
<dbReference type="Gene3D" id="3.80.10.10">
    <property type="entry name" value="Ribonuclease Inhibitor"/>
    <property type="match status" value="3"/>
</dbReference>
<dbReference type="EMBL" id="KC534792">
    <property type="protein sequence ID" value="AGG11561.1"/>
    <property type="molecule type" value="Genomic_DNA"/>
</dbReference>
<keyword evidence="2" id="KW-0677">Repeat</keyword>
<dbReference type="Pfam" id="PF00560">
    <property type="entry name" value="LRR_1"/>
    <property type="match status" value="1"/>
</dbReference>
<evidence type="ECO:0000256" key="2">
    <source>
        <dbReference type="ARBA" id="ARBA00022737"/>
    </source>
</evidence>
<dbReference type="InterPro" id="IPR001611">
    <property type="entry name" value="Leu-rich_rpt"/>
</dbReference>
<dbReference type="PROSITE" id="PS51450">
    <property type="entry name" value="LRR"/>
    <property type="match status" value="4"/>
</dbReference>
<sequence length="502" mass="56261">MANEGSGNDKAAAEEPSNSIPKTQKQLDREKLRAGLQAMFGARPNPNVQRATPASAAGPQNVSDDDSDDEHNAGRCSGQSMHPSIPAMESGGESACDGDEGEKEKELADRRAYRAQLIEDMINSNGEVVEISNVRLFSFEGLDFSRLTSCTSLSLRKNLIHELQPLPQALANRLVELDFFDNKIRKVRDFFYTCTAPPLHMEHNDGVCESSNQVPPAICTEGAHGSPCTPHEGQEESPDAARIPTKVLRCNPFQSLRTLDLSYNQIKEINGLDPLGGTLTRLYLVENRIKEIKNLDSLVHLEMLELGGNQLRAIGPGLQSLKKLKYLWLGKNKIVDIGPWLNELDSLELVSLQANRISEIKPTNFPGGKCNPLLKEIYLSENNISKIEHLENVSSLRLVDFSFDPISVINSNVINSTNHPQLEEFWLTDGKISDWSEVEKLSCFRNTLHTVYLERNPIEEDTRYRDKVYLRLPFVKQIDSWPVVNKHNLEADRTIQRRGLSL</sequence>
<dbReference type="SMART" id="SM00365">
    <property type="entry name" value="LRR_SD22"/>
    <property type="match status" value="8"/>
</dbReference>
<name>U3LNG6_9TRYP</name>
<feature type="region of interest" description="Disordered" evidence="3">
    <location>
        <begin position="1"/>
        <end position="108"/>
    </location>
</feature>
<evidence type="ECO:0000313" key="4">
    <source>
        <dbReference type="EMBL" id="AGG11561.1"/>
    </source>
</evidence>
<organism evidence="4">
    <name type="scientific">Paratrypanosoma confusum</name>
    <dbReference type="NCBI Taxonomy" id="1470209"/>
    <lineage>
        <taxon>Eukaryota</taxon>
        <taxon>Discoba</taxon>
        <taxon>Euglenozoa</taxon>
        <taxon>Kinetoplastea</taxon>
        <taxon>Metakinetoplastina</taxon>
        <taxon>Trypanosomatida</taxon>
        <taxon>Trypanosomatidae</taxon>
        <taxon>Paratrypanosoma</taxon>
    </lineage>
</organism>
<dbReference type="Pfam" id="PF13855">
    <property type="entry name" value="LRR_8"/>
    <property type="match status" value="1"/>
</dbReference>
<dbReference type="InterPro" id="IPR003591">
    <property type="entry name" value="Leu-rich_rpt_typical-subtyp"/>
</dbReference>
<dbReference type="PANTHER" id="PTHR46652">
    <property type="entry name" value="LEUCINE-RICH REPEAT AND IQ DOMAIN-CONTAINING PROTEIN 1-RELATED"/>
    <property type="match status" value="1"/>
</dbReference>
<keyword evidence="1" id="KW-0433">Leucine-rich repeat</keyword>
<evidence type="ECO:0000256" key="1">
    <source>
        <dbReference type="ARBA" id="ARBA00022614"/>
    </source>
</evidence>
<dbReference type="VEuPathDB" id="TriTrypDB:PCON_0078930"/>
<dbReference type="InterPro" id="IPR032675">
    <property type="entry name" value="LRR_dom_sf"/>
</dbReference>
<proteinExistence type="predicted"/>
<evidence type="ECO:0008006" key="5">
    <source>
        <dbReference type="Google" id="ProtNLM"/>
    </source>
</evidence>
<evidence type="ECO:0000256" key="3">
    <source>
        <dbReference type="SAM" id="MobiDB-lite"/>
    </source>
</evidence>
<dbReference type="InterPro" id="IPR050836">
    <property type="entry name" value="SDS22/Internalin_LRR"/>
</dbReference>
<reference evidence="4" key="1">
    <citation type="journal article" date="2013" name="Curr. Biol.">
        <title>Paratrypanosoma is a novel early-branching trypanosomatid.</title>
        <authorList>
            <person name="Flegontov P."/>
            <person name="Votypka J."/>
            <person name="Skalicky T."/>
            <person name="Logacheva M.D."/>
            <person name="Penin A.A."/>
            <person name="Tanifuji G."/>
            <person name="Onodera N.T."/>
            <person name="Kondrashov A.S."/>
            <person name="Volf P."/>
            <person name="Archibald J.M."/>
            <person name="Lukes J."/>
        </authorList>
    </citation>
    <scope>NUCLEOTIDE SEQUENCE</scope>
    <source>
        <strain evidence="4">CUL13</strain>
    </source>
</reference>
<dbReference type="SMART" id="SM00369">
    <property type="entry name" value="LRR_TYP"/>
    <property type="match status" value="5"/>
</dbReference>